<evidence type="ECO:0000256" key="6">
    <source>
        <dbReference type="SAM" id="Phobius"/>
    </source>
</evidence>
<evidence type="ECO:0000256" key="3">
    <source>
        <dbReference type="ARBA" id="ARBA00022692"/>
    </source>
</evidence>
<dbReference type="Pfam" id="PF01566">
    <property type="entry name" value="Nramp"/>
    <property type="match status" value="1"/>
</dbReference>
<keyword evidence="3 6" id="KW-0812">Transmembrane</keyword>
<dbReference type="GO" id="GO:0034755">
    <property type="term" value="P:iron ion transmembrane transport"/>
    <property type="evidence" value="ECO:0000318"/>
    <property type="project" value="GO_Central"/>
</dbReference>
<dbReference type="AlphaFoldDB" id="A9VDI8"/>
<evidence type="ECO:0000256" key="4">
    <source>
        <dbReference type="ARBA" id="ARBA00022989"/>
    </source>
</evidence>
<dbReference type="GO" id="GO:0006828">
    <property type="term" value="P:manganese ion transport"/>
    <property type="evidence" value="ECO:0000318"/>
    <property type="project" value="GO_Central"/>
</dbReference>
<feature type="transmembrane region" description="Helical" evidence="6">
    <location>
        <begin position="218"/>
        <end position="237"/>
    </location>
</feature>
<dbReference type="Proteomes" id="UP000001357">
    <property type="component" value="Unassembled WGS sequence"/>
</dbReference>
<keyword evidence="5 6" id="KW-0472">Membrane</keyword>
<keyword evidence="2" id="KW-0813">Transport</keyword>
<keyword evidence="4 6" id="KW-1133">Transmembrane helix</keyword>
<proteinExistence type="predicted"/>
<feature type="transmembrane region" description="Helical" evidence="6">
    <location>
        <begin position="377"/>
        <end position="398"/>
    </location>
</feature>
<evidence type="ECO:0000256" key="1">
    <source>
        <dbReference type="ARBA" id="ARBA00004141"/>
    </source>
</evidence>
<reference evidence="7 8" key="1">
    <citation type="journal article" date="2008" name="Nature">
        <title>The genome of the choanoflagellate Monosiga brevicollis and the origin of metazoans.</title>
        <authorList>
            <consortium name="JGI Sequencing"/>
            <person name="King N."/>
            <person name="Westbrook M.J."/>
            <person name="Young S.L."/>
            <person name="Kuo A."/>
            <person name="Abedin M."/>
            <person name="Chapman J."/>
            <person name="Fairclough S."/>
            <person name="Hellsten U."/>
            <person name="Isogai Y."/>
            <person name="Letunic I."/>
            <person name="Marr M."/>
            <person name="Pincus D."/>
            <person name="Putnam N."/>
            <person name="Rokas A."/>
            <person name="Wright K.J."/>
            <person name="Zuzow R."/>
            <person name="Dirks W."/>
            <person name="Good M."/>
            <person name="Goodstein D."/>
            <person name="Lemons D."/>
            <person name="Li W."/>
            <person name="Lyons J.B."/>
            <person name="Morris A."/>
            <person name="Nichols S."/>
            <person name="Richter D.J."/>
            <person name="Salamov A."/>
            <person name="Bork P."/>
            <person name="Lim W.A."/>
            <person name="Manning G."/>
            <person name="Miller W.T."/>
            <person name="McGinnis W."/>
            <person name="Shapiro H."/>
            <person name="Tjian R."/>
            <person name="Grigoriev I.V."/>
            <person name="Rokhsar D."/>
        </authorList>
    </citation>
    <scope>NUCLEOTIDE SEQUENCE [LARGE SCALE GENOMIC DNA]</scope>
    <source>
        <strain evidence="8">MX1 / ATCC 50154</strain>
    </source>
</reference>
<dbReference type="FunCoup" id="A9VDI8">
    <property type="interactions" value="1014"/>
</dbReference>
<dbReference type="InterPro" id="IPR001046">
    <property type="entry name" value="NRAMP_fam"/>
</dbReference>
<dbReference type="GeneID" id="5896051"/>
<dbReference type="EMBL" id="CH991588">
    <property type="protein sequence ID" value="EDQ84376.1"/>
    <property type="molecule type" value="Genomic_DNA"/>
</dbReference>
<feature type="transmembrane region" description="Helical" evidence="6">
    <location>
        <begin position="179"/>
        <end position="198"/>
    </location>
</feature>
<dbReference type="GO" id="GO:0005886">
    <property type="term" value="C:plasma membrane"/>
    <property type="evidence" value="ECO:0000318"/>
    <property type="project" value="GO_Central"/>
</dbReference>
<feature type="transmembrane region" description="Helical" evidence="6">
    <location>
        <begin position="300"/>
        <end position="321"/>
    </location>
</feature>
<feature type="transmembrane region" description="Helical" evidence="6">
    <location>
        <begin position="147"/>
        <end position="167"/>
    </location>
</feature>
<dbReference type="InParanoid" id="A9VDI8"/>
<evidence type="ECO:0000256" key="5">
    <source>
        <dbReference type="ARBA" id="ARBA00023136"/>
    </source>
</evidence>
<dbReference type="PANTHER" id="PTHR11706">
    <property type="entry name" value="SOLUTE CARRIER PROTEIN FAMILY 11 MEMBER"/>
    <property type="match status" value="1"/>
</dbReference>
<dbReference type="GO" id="GO:0005384">
    <property type="term" value="F:manganese ion transmembrane transporter activity"/>
    <property type="evidence" value="ECO:0000318"/>
    <property type="project" value="GO_Central"/>
</dbReference>
<feature type="transmembrane region" description="Helical" evidence="6">
    <location>
        <begin position="249"/>
        <end position="274"/>
    </location>
</feature>
<dbReference type="OMA" id="PRWLNYF"/>
<feature type="transmembrane region" description="Helical" evidence="6">
    <location>
        <begin position="435"/>
        <end position="456"/>
    </location>
</feature>
<comment type="subcellular location">
    <subcellularLocation>
        <location evidence="1">Membrane</location>
        <topology evidence="1">Multi-pass membrane protein</topology>
    </subcellularLocation>
</comment>
<dbReference type="GO" id="GO:0010008">
    <property type="term" value="C:endosome membrane"/>
    <property type="evidence" value="ECO:0000318"/>
    <property type="project" value="GO_Central"/>
</dbReference>
<evidence type="ECO:0000256" key="2">
    <source>
        <dbReference type="ARBA" id="ARBA00022448"/>
    </source>
</evidence>
<dbReference type="GO" id="GO:0005381">
    <property type="term" value="F:iron ion transmembrane transporter activity"/>
    <property type="evidence" value="ECO:0000318"/>
    <property type="project" value="GO_Central"/>
</dbReference>
<dbReference type="STRING" id="81824.A9VDI8"/>
<accession>A9VDI8</accession>
<dbReference type="KEGG" id="mbr:MONBRDRAFT_30285"/>
<evidence type="ECO:0000313" key="8">
    <source>
        <dbReference type="Proteomes" id="UP000001357"/>
    </source>
</evidence>
<dbReference type="PRINTS" id="PR00447">
    <property type="entry name" value="NATRESASSCMP"/>
</dbReference>
<feature type="transmembrane region" description="Helical" evidence="6">
    <location>
        <begin position="341"/>
        <end position="357"/>
    </location>
</feature>
<feature type="transmembrane region" description="Helical" evidence="6">
    <location>
        <begin position="405"/>
        <end position="423"/>
    </location>
</feature>
<evidence type="ECO:0000313" key="7">
    <source>
        <dbReference type="EMBL" id="EDQ84376.1"/>
    </source>
</evidence>
<sequence>MSSDAASATASLPEEHGFTSAAIHIPSEGESTRFSWRKLWAFSGPSLLVSLAYLDPGNIESDLQAGVAGRYSLLWVLLWATIAGYLLQTLASRLGVTTGRHLAEECRKQYSPPVRYALWIMMELAIIGSDCQEVIGSALAIRILSNGIIPLWGGALITGLDTFSFLFLEKYGLRKLEYLFAFLISIMVGTFGYIYGHLQPDSAAVLKGMAVPTLTNDTAVQAVGLLGAVIMPHNLMLHSALVKVKEAHMYNAIELGFALFVSFLINLFVVGVFARGEADHDITLSSAGDFLHDTYGKAVLYIWALGLLAAGQASTMTGCYAGQFVMQGFLELKISPWKRVMLTRTVAMLPTILITVFTDENLNGFDEWINVLQSLQLPFALFPLIHFTSSSGIMGNFVSGRRLQLLSWAVALLVFVANCYLMFDTVSASMAHTWWAYMLLVPTAIVYFWFSGYLAFGPFLSIGSMQHIRSRDAIRGHAQSFSMGSRHRVKYRPLGTTDSDASDDEMLILDHNGDDAML</sequence>
<gene>
    <name evidence="7" type="ORF">MONBRDRAFT_30285</name>
</gene>
<organism evidence="7 8">
    <name type="scientific">Monosiga brevicollis</name>
    <name type="common">Choanoflagellate</name>
    <dbReference type="NCBI Taxonomy" id="81824"/>
    <lineage>
        <taxon>Eukaryota</taxon>
        <taxon>Choanoflagellata</taxon>
        <taxon>Craspedida</taxon>
        <taxon>Salpingoecidae</taxon>
        <taxon>Monosiga</taxon>
    </lineage>
</organism>
<dbReference type="eggNOG" id="KOG1291">
    <property type="taxonomic scope" value="Eukaryota"/>
</dbReference>
<protein>
    <submittedName>
        <fullName evidence="7">Uncharacterized protein</fullName>
    </submittedName>
</protein>
<keyword evidence="8" id="KW-1185">Reference proteome</keyword>
<name>A9VDI8_MONBE</name>
<dbReference type="GO" id="GO:0030026">
    <property type="term" value="P:intracellular manganese ion homeostasis"/>
    <property type="evidence" value="ECO:0000318"/>
    <property type="project" value="GO_Central"/>
</dbReference>
<feature type="transmembrane region" description="Helical" evidence="6">
    <location>
        <begin position="74"/>
        <end position="96"/>
    </location>
</feature>
<dbReference type="GO" id="GO:0006879">
    <property type="term" value="P:intracellular iron ion homeostasis"/>
    <property type="evidence" value="ECO:0000318"/>
    <property type="project" value="GO_Central"/>
</dbReference>
<dbReference type="RefSeq" id="XP_001750777.1">
    <property type="nucleotide sequence ID" value="XM_001750725.1"/>
</dbReference>
<dbReference type="PANTHER" id="PTHR11706:SF33">
    <property type="entry name" value="NATURAL RESISTANCE-ASSOCIATED MACROPHAGE PROTEIN 2"/>
    <property type="match status" value="1"/>
</dbReference>
<dbReference type="NCBIfam" id="TIGR01197">
    <property type="entry name" value="nramp"/>
    <property type="match status" value="1"/>
</dbReference>
<dbReference type="NCBIfam" id="NF037982">
    <property type="entry name" value="Nramp_1"/>
    <property type="match status" value="1"/>
</dbReference>